<evidence type="ECO:0000313" key="3">
    <source>
        <dbReference type="Proteomes" id="UP000323454"/>
    </source>
</evidence>
<reference evidence="2 3" key="2">
    <citation type="submission" date="2019-09" db="EMBL/GenBank/DDBJ databases">
        <authorList>
            <person name="Jin C."/>
        </authorList>
    </citation>
    <scope>NUCLEOTIDE SEQUENCE [LARGE SCALE GENOMIC DNA]</scope>
    <source>
        <strain evidence="2 3">AN110305</strain>
    </source>
</reference>
<protein>
    <submittedName>
        <fullName evidence="2">DUF397 domain-containing protein</fullName>
    </submittedName>
</protein>
<name>A0A5B2XAE9_9PSEU</name>
<organism evidence="2 3">
    <name type="scientific">Solihabitans fulvus</name>
    <dbReference type="NCBI Taxonomy" id="1892852"/>
    <lineage>
        <taxon>Bacteria</taxon>
        <taxon>Bacillati</taxon>
        <taxon>Actinomycetota</taxon>
        <taxon>Actinomycetes</taxon>
        <taxon>Pseudonocardiales</taxon>
        <taxon>Pseudonocardiaceae</taxon>
        <taxon>Solihabitans</taxon>
    </lineage>
</organism>
<dbReference type="InterPro" id="IPR007278">
    <property type="entry name" value="DUF397"/>
</dbReference>
<dbReference type="Proteomes" id="UP000323454">
    <property type="component" value="Unassembled WGS sequence"/>
</dbReference>
<reference evidence="2 3" key="1">
    <citation type="submission" date="2019-09" db="EMBL/GenBank/DDBJ databases">
        <title>Goodfellowia gen. nov., a new genus of the Pseudonocardineae related to Actinoalloteichus, containing Goodfellowia coeruleoviolacea gen. nov., comb. nov. gen. nov., comb. nov.</title>
        <authorList>
            <person name="Labeda D."/>
        </authorList>
    </citation>
    <scope>NUCLEOTIDE SEQUENCE [LARGE SCALE GENOMIC DNA]</scope>
    <source>
        <strain evidence="2 3">AN110305</strain>
    </source>
</reference>
<sequence length="77" mass="8386">MTVWRKSSYSSGQENCVEMSWRKSSHSDAQENCVEVGHAPTHVGFRDSKNPDGAVLTFTRAELAAFLGAAKADRLTG</sequence>
<dbReference type="Pfam" id="PF04149">
    <property type="entry name" value="DUF397"/>
    <property type="match status" value="2"/>
</dbReference>
<feature type="domain" description="DUF397" evidence="1">
    <location>
        <begin position="20"/>
        <end position="71"/>
    </location>
</feature>
<dbReference type="OrthoDB" id="3436700at2"/>
<gene>
    <name evidence="2" type="ORF">F0L68_20395</name>
</gene>
<comment type="caution">
    <text evidence="2">The sequence shown here is derived from an EMBL/GenBank/DDBJ whole genome shotgun (WGS) entry which is preliminary data.</text>
</comment>
<keyword evidence="3" id="KW-1185">Reference proteome</keyword>
<dbReference type="AlphaFoldDB" id="A0A5B2XAE9"/>
<dbReference type="RefSeq" id="WP_149851219.1">
    <property type="nucleotide sequence ID" value="NZ_VUOB01000037.1"/>
</dbReference>
<evidence type="ECO:0000259" key="1">
    <source>
        <dbReference type="Pfam" id="PF04149"/>
    </source>
</evidence>
<accession>A0A5B2XAE9</accession>
<feature type="domain" description="DUF397" evidence="1">
    <location>
        <begin position="3"/>
        <end position="19"/>
    </location>
</feature>
<dbReference type="EMBL" id="VUOB01000037">
    <property type="protein sequence ID" value="KAA2260090.1"/>
    <property type="molecule type" value="Genomic_DNA"/>
</dbReference>
<evidence type="ECO:0000313" key="2">
    <source>
        <dbReference type="EMBL" id="KAA2260090.1"/>
    </source>
</evidence>
<proteinExistence type="predicted"/>